<dbReference type="PANTHER" id="PTHR15004">
    <property type="entry name" value="GLUTAMYL-TRNA(GLN) AMIDOTRANSFERASE SUBUNIT C, MITOCHONDRIAL"/>
    <property type="match status" value="1"/>
</dbReference>
<proteinExistence type="inferred from homology"/>
<keyword evidence="6" id="KW-0436">Ligase</keyword>
<dbReference type="GO" id="GO:0006450">
    <property type="term" value="P:regulation of translational fidelity"/>
    <property type="evidence" value="ECO:0007669"/>
    <property type="project" value="InterPro"/>
</dbReference>
<evidence type="ECO:0000256" key="6">
    <source>
        <dbReference type="HAMAP-Rule" id="MF_00122"/>
    </source>
</evidence>
<evidence type="ECO:0000256" key="1">
    <source>
        <dbReference type="ARBA" id="ARBA00010757"/>
    </source>
</evidence>
<dbReference type="SUPFAM" id="SSF141000">
    <property type="entry name" value="Glu-tRNAGln amidotransferase C subunit"/>
    <property type="match status" value="1"/>
</dbReference>
<keyword evidence="6" id="KW-0648">Protein biosynthesis</keyword>
<keyword evidence="6" id="KW-0547">Nucleotide-binding</keyword>
<comment type="similarity">
    <text evidence="1 6">Belongs to the GatC family.</text>
</comment>
<comment type="catalytic activity">
    <reaction evidence="5 6">
        <text>L-glutamyl-tRNA(Gln) + L-glutamine + ATP + H2O = L-glutaminyl-tRNA(Gln) + L-glutamate + ADP + phosphate + H(+)</text>
        <dbReference type="Rhea" id="RHEA:17521"/>
        <dbReference type="Rhea" id="RHEA-COMP:9681"/>
        <dbReference type="Rhea" id="RHEA-COMP:9684"/>
        <dbReference type="ChEBI" id="CHEBI:15377"/>
        <dbReference type="ChEBI" id="CHEBI:15378"/>
        <dbReference type="ChEBI" id="CHEBI:29985"/>
        <dbReference type="ChEBI" id="CHEBI:30616"/>
        <dbReference type="ChEBI" id="CHEBI:43474"/>
        <dbReference type="ChEBI" id="CHEBI:58359"/>
        <dbReference type="ChEBI" id="CHEBI:78520"/>
        <dbReference type="ChEBI" id="CHEBI:78521"/>
        <dbReference type="ChEBI" id="CHEBI:456216"/>
    </reaction>
</comment>
<evidence type="ECO:0000256" key="4">
    <source>
        <dbReference type="ARBA" id="ARBA00047380"/>
    </source>
</evidence>
<reference evidence="7" key="1">
    <citation type="submission" date="2023-05" db="EMBL/GenBank/DDBJ databases">
        <title>Cataloging the Phylogenetic Diversity of Human Bladder Bacteria.</title>
        <authorList>
            <person name="Du J."/>
        </authorList>
    </citation>
    <scope>NUCLEOTIDE SEQUENCE</scope>
    <source>
        <strain evidence="7">UMB1231</strain>
    </source>
</reference>
<dbReference type="Pfam" id="PF02686">
    <property type="entry name" value="GatC"/>
    <property type="match status" value="1"/>
</dbReference>
<dbReference type="InterPro" id="IPR036113">
    <property type="entry name" value="Asp/Glu-ADT_sf_sub_c"/>
</dbReference>
<keyword evidence="6" id="KW-0067">ATP-binding</keyword>
<dbReference type="PANTHER" id="PTHR15004:SF0">
    <property type="entry name" value="GLUTAMYL-TRNA(GLN) AMIDOTRANSFERASE SUBUNIT C, MITOCHONDRIAL"/>
    <property type="match status" value="1"/>
</dbReference>
<evidence type="ECO:0000256" key="5">
    <source>
        <dbReference type="ARBA" id="ARBA00047913"/>
    </source>
</evidence>
<dbReference type="AlphaFoldDB" id="A0AAJ1V355"/>
<gene>
    <name evidence="6 7" type="primary">gatC</name>
    <name evidence="7" type="ORF">QP433_07480</name>
</gene>
<evidence type="ECO:0000313" key="7">
    <source>
        <dbReference type="EMBL" id="MDK7187818.1"/>
    </source>
</evidence>
<dbReference type="HAMAP" id="MF_00122">
    <property type="entry name" value="GatC"/>
    <property type="match status" value="1"/>
</dbReference>
<protein>
    <recommendedName>
        <fullName evidence="6">Aspartyl/glutamyl-tRNA(Asn/Gln) amidotransferase subunit C</fullName>
        <shortName evidence="6">Asp/Glu-ADT subunit C</shortName>
        <ecNumber evidence="6">6.3.5.-</ecNumber>
    </recommendedName>
</protein>
<dbReference type="RefSeq" id="WP_006908176.1">
    <property type="nucleotide sequence ID" value="NZ_JASOOE010000015.1"/>
</dbReference>
<dbReference type="EMBL" id="JASOOE010000015">
    <property type="protein sequence ID" value="MDK7187818.1"/>
    <property type="molecule type" value="Genomic_DNA"/>
</dbReference>
<organism evidence="7 8">
    <name type="scientific">Facklamia hominis</name>
    <dbReference type="NCBI Taxonomy" id="178214"/>
    <lineage>
        <taxon>Bacteria</taxon>
        <taxon>Bacillati</taxon>
        <taxon>Bacillota</taxon>
        <taxon>Bacilli</taxon>
        <taxon>Lactobacillales</taxon>
        <taxon>Aerococcaceae</taxon>
        <taxon>Facklamia</taxon>
    </lineage>
</organism>
<comment type="caution">
    <text evidence="7">The sequence shown here is derived from an EMBL/GenBank/DDBJ whole genome shotgun (WGS) entry which is preliminary data.</text>
</comment>
<accession>A0AAJ1V355</accession>
<dbReference type="Proteomes" id="UP001229251">
    <property type="component" value="Unassembled WGS sequence"/>
</dbReference>
<dbReference type="InterPro" id="IPR003837">
    <property type="entry name" value="GatC"/>
</dbReference>
<comment type="function">
    <text evidence="3 6">Allows the formation of correctly charged Asn-tRNA(Asn) or Gln-tRNA(Gln) through the transamidation of misacylated Asp-tRNA(Asn) or Glu-tRNA(Gln) in organisms which lack either or both of asparaginyl-tRNA or glutaminyl-tRNA synthetases. The reaction takes place in the presence of glutamine and ATP through an activated phospho-Asp-tRNA(Asn) or phospho-Glu-tRNA(Gln).</text>
</comment>
<sequence>MITREELEHVAQLAKLSFDEQELDELTPRMQSLVDMVEHLVEVDTEAVESTYHGNQRMNVYREDQPVENDHYQALLDNAPTSKDGYIQVPAILDDGEGA</sequence>
<evidence type="ECO:0000313" key="8">
    <source>
        <dbReference type="Proteomes" id="UP001229251"/>
    </source>
</evidence>
<name>A0AAJ1V355_9LACT</name>
<dbReference type="EC" id="6.3.5.-" evidence="6"/>
<evidence type="ECO:0000256" key="3">
    <source>
        <dbReference type="ARBA" id="ARBA00024799"/>
    </source>
</evidence>
<dbReference type="Gene3D" id="1.10.20.60">
    <property type="entry name" value="Glu-tRNAGln amidotransferase C subunit, N-terminal domain"/>
    <property type="match status" value="1"/>
</dbReference>
<dbReference type="GO" id="GO:0050567">
    <property type="term" value="F:glutaminyl-tRNA synthase (glutamine-hydrolyzing) activity"/>
    <property type="evidence" value="ECO:0007669"/>
    <property type="project" value="UniProtKB-UniRule"/>
</dbReference>
<dbReference type="GO" id="GO:0006412">
    <property type="term" value="P:translation"/>
    <property type="evidence" value="ECO:0007669"/>
    <property type="project" value="UniProtKB-UniRule"/>
</dbReference>
<dbReference type="NCBIfam" id="TIGR00135">
    <property type="entry name" value="gatC"/>
    <property type="match status" value="1"/>
</dbReference>
<dbReference type="GO" id="GO:0005524">
    <property type="term" value="F:ATP binding"/>
    <property type="evidence" value="ECO:0007669"/>
    <property type="project" value="UniProtKB-KW"/>
</dbReference>
<evidence type="ECO:0000256" key="2">
    <source>
        <dbReference type="ARBA" id="ARBA00011123"/>
    </source>
</evidence>
<dbReference type="GO" id="GO:0070681">
    <property type="term" value="P:glutaminyl-tRNAGln biosynthesis via transamidation"/>
    <property type="evidence" value="ECO:0007669"/>
    <property type="project" value="TreeGrafter"/>
</dbReference>
<comment type="subunit">
    <text evidence="2 6">Heterotrimer of A, B and C subunits.</text>
</comment>
<comment type="catalytic activity">
    <reaction evidence="4 6">
        <text>L-aspartyl-tRNA(Asn) + L-glutamine + ATP + H2O = L-asparaginyl-tRNA(Asn) + L-glutamate + ADP + phosphate + 2 H(+)</text>
        <dbReference type="Rhea" id="RHEA:14513"/>
        <dbReference type="Rhea" id="RHEA-COMP:9674"/>
        <dbReference type="Rhea" id="RHEA-COMP:9677"/>
        <dbReference type="ChEBI" id="CHEBI:15377"/>
        <dbReference type="ChEBI" id="CHEBI:15378"/>
        <dbReference type="ChEBI" id="CHEBI:29985"/>
        <dbReference type="ChEBI" id="CHEBI:30616"/>
        <dbReference type="ChEBI" id="CHEBI:43474"/>
        <dbReference type="ChEBI" id="CHEBI:58359"/>
        <dbReference type="ChEBI" id="CHEBI:78515"/>
        <dbReference type="ChEBI" id="CHEBI:78516"/>
        <dbReference type="ChEBI" id="CHEBI:456216"/>
    </reaction>
</comment>